<evidence type="ECO:0000313" key="2">
    <source>
        <dbReference type="Proteomes" id="UP000632766"/>
    </source>
</evidence>
<evidence type="ECO:0000313" key="1">
    <source>
        <dbReference type="EMBL" id="MBH8567145.1"/>
    </source>
</evidence>
<dbReference type="Proteomes" id="UP000632766">
    <property type="component" value="Unassembled WGS sequence"/>
</dbReference>
<comment type="caution">
    <text evidence="1">The sequence shown here is derived from an EMBL/GenBank/DDBJ whole genome shotgun (WGS) entry which is preliminary data.</text>
</comment>
<name>A0A8J7LCT4_9NOST</name>
<gene>
    <name evidence="1" type="ORF">I8748_34205</name>
</gene>
<protein>
    <submittedName>
        <fullName evidence="1">Uncharacterized protein</fullName>
    </submittedName>
</protein>
<organism evidence="1 2">
    <name type="scientific">Amazonocrinis nigriterrae CENA67</name>
    <dbReference type="NCBI Taxonomy" id="2794033"/>
    <lineage>
        <taxon>Bacteria</taxon>
        <taxon>Bacillati</taxon>
        <taxon>Cyanobacteriota</taxon>
        <taxon>Cyanophyceae</taxon>
        <taxon>Nostocales</taxon>
        <taxon>Nostocaceae</taxon>
        <taxon>Amazonocrinis</taxon>
        <taxon>Amazonocrinis nigriterrae</taxon>
    </lineage>
</organism>
<accession>A0A8J7LCT4</accession>
<reference evidence="1 2" key="1">
    <citation type="journal article" date="2021" name="Int. J. Syst. Evol. Microbiol.">
        <title>Amazonocrinis nigriterrae gen. nov., sp. nov., Atlanticothrix silvestris gen. nov., sp. nov. and Dendronalium phyllosphericum gen. nov., sp. nov., nostocacean cyanobacteria from Brazilian environments.</title>
        <authorList>
            <person name="Alvarenga D.O."/>
            <person name="Andreote A.P.D."/>
            <person name="Branco L.H.Z."/>
            <person name="Delbaje E."/>
            <person name="Cruz R.B."/>
            <person name="Varani A.M."/>
            <person name="Fiore M.F."/>
        </authorList>
    </citation>
    <scope>NUCLEOTIDE SEQUENCE [LARGE SCALE GENOMIC DNA]</scope>
    <source>
        <strain evidence="1 2">CENA67</strain>
    </source>
</reference>
<keyword evidence="2" id="KW-1185">Reference proteome</keyword>
<dbReference type="EMBL" id="JAECZC010000111">
    <property type="protein sequence ID" value="MBH8567145.1"/>
    <property type="molecule type" value="Genomic_DNA"/>
</dbReference>
<proteinExistence type="predicted"/>
<dbReference type="AlphaFoldDB" id="A0A8J7LCT4"/>
<sequence length="56" mass="6400">MSTMASVKVEFMNVQSQTAEETLGVDEFYLVGSLISRRCIGRRPKHKDNFDNCDMN</sequence>